<feature type="domain" description="Pyrroline-5-carboxylate reductase dimerisation" evidence="7">
    <location>
        <begin position="175"/>
        <end position="279"/>
    </location>
</feature>
<evidence type="ECO:0000259" key="7">
    <source>
        <dbReference type="Pfam" id="PF14748"/>
    </source>
</evidence>
<dbReference type="HAMAP" id="MF_01925">
    <property type="entry name" value="P5C_reductase"/>
    <property type="match status" value="1"/>
</dbReference>
<evidence type="ECO:0000259" key="6">
    <source>
        <dbReference type="Pfam" id="PF03807"/>
    </source>
</evidence>
<dbReference type="EC" id="1.5.1.2" evidence="5"/>
<dbReference type="Gene3D" id="1.10.3730.10">
    <property type="entry name" value="ProC C-terminal domain-like"/>
    <property type="match status" value="1"/>
</dbReference>
<dbReference type="InterPro" id="IPR028939">
    <property type="entry name" value="P5C_Rdtase_cat_N"/>
</dbReference>
<dbReference type="UniPathway" id="UPA00098">
    <property type="reaction ID" value="UER00361"/>
</dbReference>
<comment type="catalytic activity">
    <reaction evidence="5">
        <text>L-proline + NADP(+) = (S)-1-pyrroline-5-carboxylate + NADPH + 2 H(+)</text>
        <dbReference type="Rhea" id="RHEA:14109"/>
        <dbReference type="ChEBI" id="CHEBI:15378"/>
        <dbReference type="ChEBI" id="CHEBI:17388"/>
        <dbReference type="ChEBI" id="CHEBI:57783"/>
        <dbReference type="ChEBI" id="CHEBI:58349"/>
        <dbReference type="ChEBI" id="CHEBI:60039"/>
        <dbReference type="EC" id="1.5.1.2"/>
    </reaction>
</comment>
<sequence length="282" mass="29768">MSYKKGEAYTLTILGAGTIGQALLSAYLASEKAEAAPSKIIACVRSEESAKKLETQYSSASSIQFETSFGEESNNKAVEEAAVVVIGTKPYITEAALSPVKDKLQGKLLISMVAGWTIEQFQTYSSKISRVMTNTPAKYQYGTAVIANSSDITEDERQLILELVSPIGKVVELPEKNMDAATALVGSGPAFVLSMLEGLVESGISLGIPFKESLECSIKVMEGTAKMVELSGTHPGELKHKVCTPGGTTIAGLVEMESQGVKSGIIKGVQAAAHRASELGKK</sequence>
<dbReference type="GO" id="GO:0004735">
    <property type="term" value="F:pyrroline-5-carboxylate reductase activity"/>
    <property type="evidence" value="ECO:0007669"/>
    <property type="project" value="UniProtKB-EC"/>
</dbReference>
<dbReference type="NCBIfam" id="TIGR00112">
    <property type="entry name" value="proC"/>
    <property type="match status" value="1"/>
</dbReference>
<dbReference type="GeneID" id="30199971"/>
<evidence type="ECO:0000256" key="5">
    <source>
        <dbReference type="RuleBase" id="RU003903"/>
    </source>
</evidence>
<dbReference type="SUPFAM" id="SSF48179">
    <property type="entry name" value="6-phosphogluconate dehydrogenase C-terminal domain-like"/>
    <property type="match status" value="1"/>
</dbReference>
<evidence type="ECO:0000256" key="1">
    <source>
        <dbReference type="ARBA" id="ARBA00005525"/>
    </source>
</evidence>
<dbReference type="PANTHER" id="PTHR11645">
    <property type="entry name" value="PYRROLINE-5-CARBOXYLATE REDUCTASE"/>
    <property type="match status" value="1"/>
</dbReference>
<evidence type="ECO:0000313" key="8">
    <source>
        <dbReference type="EMBL" id="ODQ60162.1"/>
    </source>
</evidence>
<protein>
    <recommendedName>
        <fullName evidence="5">Pyrroline-5-carboxylate reductase</fullName>
        <ecNumber evidence="5">1.5.1.2</ecNumber>
    </recommendedName>
</protein>
<dbReference type="PROSITE" id="PS00521">
    <property type="entry name" value="P5CR"/>
    <property type="match status" value="1"/>
</dbReference>
<evidence type="ECO:0000256" key="4">
    <source>
        <dbReference type="PIRSR" id="PIRSR000193-1"/>
    </source>
</evidence>
<keyword evidence="9" id="KW-1185">Reference proteome</keyword>
<dbReference type="Pfam" id="PF14748">
    <property type="entry name" value="P5CR_dimer"/>
    <property type="match status" value="1"/>
</dbReference>
<dbReference type="InterPro" id="IPR000304">
    <property type="entry name" value="Pyrroline-COOH_reductase"/>
</dbReference>
<evidence type="ECO:0000256" key="3">
    <source>
        <dbReference type="ARBA" id="ARBA00023002"/>
    </source>
</evidence>
<dbReference type="SUPFAM" id="SSF51735">
    <property type="entry name" value="NAD(P)-binding Rossmann-fold domains"/>
    <property type="match status" value="1"/>
</dbReference>
<comment type="pathway">
    <text evidence="5">Amino-acid biosynthesis; L-proline biosynthesis; L-proline from L-glutamate 5-semialdehyde: step 1/1.</text>
</comment>
<dbReference type="AlphaFoldDB" id="A0A1E3P5G7"/>
<dbReference type="InterPro" id="IPR036291">
    <property type="entry name" value="NAD(P)-bd_dom_sf"/>
</dbReference>
<dbReference type="InterPro" id="IPR008927">
    <property type="entry name" value="6-PGluconate_DH-like_C_sf"/>
</dbReference>
<evidence type="ECO:0000313" key="9">
    <source>
        <dbReference type="Proteomes" id="UP000094112"/>
    </source>
</evidence>
<dbReference type="OrthoDB" id="10263291at2759"/>
<organism evidence="8 9">
    <name type="scientific">Wickerhamomyces anomalus (strain ATCC 58044 / CBS 1984 / NCYC 433 / NRRL Y-366-8)</name>
    <name type="common">Yeast</name>
    <name type="synonym">Hansenula anomala</name>
    <dbReference type="NCBI Taxonomy" id="683960"/>
    <lineage>
        <taxon>Eukaryota</taxon>
        <taxon>Fungi</taxon>
        <taxon>Dikarya</taxon>
        <taxon>Ascomycota</taxon>
        <taxon>Saccharomycotina</taxon>
        <taxon>Saccharomycetes</taxon>
        <taxon>Phaffomycetales</taxon>
        <taxon>Wickerhamomycetaceae</taxon>
        <taxon>Wickerhamomyces</taxon>
    </lineage>
</organism>
<dbReference type="STRING" id="683960.A0A1E3P5G7"/>
<proteinExistence type="inferred from homology"/>
<dbReference type="InterPro" id="IPR053790">
    <property type="entry name" value="P5CR-like_CS"/>
</dbReference>
<keyword evidence="2 4" id="KW-0521">NADP</keyword>
<keyword evidence="5" id="KW-0641">Proline biosynthesis</keyword>
<dbReference type="GO" id="GO:0055129">
    <property type="term" value="P:L-proline biosynthetic process"/>
    <property type="evidence" value="ECO:0007669"/>
    <property type="project" value="UniProtKB-UniPathway"/>
</dbReference>
<dbReference type="GO" id="GO:0042802">
    <property type="term" value="F:identical protein binding"/>
    <property type="evidence" value="ECO:0007669"/>
    <property type="project" value="EnsemblFungi"/>
</dbReference>
<dbReference type="InterPro" id="IPR029036">
    <property type="entry name" value="P5CR_dimer"/>
</dbReference>
<accession>A0A1E3P5G7</accession>
<dbReference type="RefSeq" id="XP_019039369.1">
    <property type="nucleotide sequence ID" value="XM_019182725.1"/>
</dbReference>
<dbReference type="PIRSF" id="PIRSF000193">
    <property type="entry name" value="Pyrrol-5-carb_rd"/>
    <property type="match status" value="1"/>
</dbReference>
<dbReference type="FunFam" id="1.10.3730.10:FF:000001">
    <property type="entry name" value="Pyrroline-5-carboxylate reductase"/>
    <property type="match status" value="1"/>
</dbReference>
<dbReference type="PANTHER" id="PTHR11645:SF0">
    <property type="entry name" value="PYRROLINE-5-CARBOXYLATE REDUCTASE 3"/>
    <property type="match status" value="1"/>
</dbReference>
<dbReference type="Proteomes" id="UP000094112">
    <property type="component" value="Unassembled WGS sequence"/>
</dbReference>
<comment type="similarity">
    <text evidence="1 5">Belongs to the pyrroline-5-carboxylate reductase family.</text>
</comment>
<dbReference type="EMBL" id="KV454210">
    <property type="protein sequence ID" value="ODQ60162.1"/>
    <property type="molecule type" value="Genomic_DNA"/>
</dbReference>
<keyword evidence="3 5" id="KW-0560">Oxidoreductase</keyword>
<reference evidence="8 9" key="1">
    <citation type="journal article" date="2016" name="Proc. Natl. Acad. Sci. U.S.A.">
        <title>Comparative genomics of biotechnologically important yeasts.</title>
        <authorList>
            <person name="Riley R."/>
            <person name="Haridas S."/>
            <person name="Wolfe K.H."/>
            <person name="Lopes M.R."/>
            <person name="Hittinger C.T."/>
            <person name="Goeker M."/>
            <person name="Salamov A.A."/>
            <person name="Wisecaver J.H."/>
            <person name="Long T.M."/>
            <person name="Calvey C.H."/>
            <person name="Aerts A.L."/>
            <person name="Barry K.W."/>
            <person name="Choi C."/>
            <person name="Clum A."/>
            <person name="Coughlan A.Y."/>
            <person name="Deshpande S."/>
            <person name="Douglass A.P."/>
            <person name="Hanson S.J."/>
            <person name="Klenk H.-P."/>
            <person name="LaButti K.M."/>
            <person name="Lapidus A."/>
            <person name="Lindquist E.A."/>
            <person name="Lipzen A.M."/>
            <person name="Meier-Kolthoff J.P."/>
            <person name="Ohm R.A."/>
            <person name="Otillar R.P."/>
            <person name="Pangilinan J.L."/>
            <person name="Peng Y."/>
            <person name="Rokas A."/>
            <person name="Rosa C.A."/>
            <person name="Scheuner C."/>
            <person name="Sibirny A.A."/>
            <person name="Slot J.C."/>
            <person name="Stielow J.B."/>
            <person name="Sun H."/>
            <person name="Kurtzman C.P."/>
            <person name="Blackwell M."/>
            <person name="Grigoriev I.V."/>
            <person name="Jeffries T.W."/>
        </authorList>
    </citation>
    <scope>NUCLEOTIDE SEQUENCE [LARGE SCALE GENOMIC DNA]</scope>
    <source>
        <strain evidence="9">ATCC 58044 / CBS 1984 / NCYC 433 / NRRL Y-366-8</strain>
    </source>
</reference>
<dbReference type="Gene3D" id="3.40.50.720">
    <property type="entry name" value="NAD(P)-binding Rossmann-like Domain"/>
    <property type="match status" value="1"/>
</dbReference>
<feature type="binding site" evidence="4">
    <location>
        <position position="74"/>
    </location>
    <ligand>
        <name>NADPH</name>
        <dbReference type="ChEBI" id="CHEBI:57783"/>
    </ligand>
</feature>
<keyword evidence="5" id="KW-0028">Amino-acid biosynthesis</keyword>
<dbReference type="GO" id="GO:0005829">
    <property type="term" value="C:cytosol"/>
    <property type="evidence" value="ECO:0007669"/>
    <property type="project" value="EnsemblFungi"/>
</dbReference>
<evidence type="ECO:0000256" key="2">
    <source>
        <dbReference type="ARBA" id="ARBA00022857"/>
    </source>
</evidence>
<name>A0A1E3P5G7_WICAA</name>
<feature type="domain" description="Pyrroline-5-carboxylate reductase catalytic N-terminal" evidence="6">
    <location>
        <begin position="11"/>
        <end position="115"/>
    </location>
</feature>
<gene>
    <name evidence="8" type="ORF">WICANDRAFT_53925</name>
</gene>
<dbReference type="Pfam" id="PF03807">
    <property type="entry name" value="F420_oxidored"/>
    <property type="match status" value="1"/>
</dbReference>